<evidence type="ECO:0000313" key="1">
    <source>
        <dbReference type="EMBL" id="CAB4819327.1"/>
    </source>
</evidence>
<organism evidence="1">
    <name type="scientific">freshwater metagenome</name>
    <dbReference type="NCBI Taxonomy" id="449393"/>
    <lineage>
        <taxon>unclassified sequences</taxon>
        <taxon>metagenomes</taxon>
        <taxon>ecological metagenomes</taxon>
    </lineage>
</organism>
<accession>A0A6J6ZPR2</accession>
<sequence length="118" mass="12525">MPGRGSTRLRGYGTLKGRDDEVAAVFFDGETDLVLGLEAFEDRCVANAERHGHGLHVHAFPVAVLDDHAAALGVDLADLPVGAGRLGQGAGRGQRERCCGEDAVEIELHVPFLLRLGL</sequence>
<proteinExistence type="predicted"/>
<dbReference type="EMBL" id="CAFAAY010000080">
    <property type="protein sequence ID" value="CAB4819327.1"/>
    <property type="molecule type" value="Genomic_DNA"/>
</dbReference>
<dbReference type="AlphaFoldDB" id="A0A6J6ZPR2"/>
<protein>
    <submittedName>
        <fullName evidence="1">Unannotated protein</fullName>
    </submittedName>
</protein>
<gene>
    <name evidence="1" type="ORF">UFOPK3124_00953</name>
</gene>
<reference evidence="1" key="1">
    <citation type="submission" date="2020-05" db="EMBL/GenBank/DDBJ databases">
        <authorList>
            <person name="Chiriac C."/>
            <person name="Salcher M."/>
            <person name="Ghai R."/>
            <person name="Kavagutti S V."/>
        </authorList>
    </citation>
    <scope>NUCLEOTIDE SEQUENCE</scope>
</reference>
<name>A0A6J6ZPR2_9ZZZZ</name>